<dbReference type="PANTHER" id="PTHR46187:SF3">
    <property type="entry name" value="ALKALINE CERAMIDASE 3"/>
    <property type="match status" value="1"/>
</dbReference>
<sequence>MTASSSSPIWGTSSLVSVRCCSTPPSNVCLPHSGPVPALESPGPQLTCPLLDSMQLADELPMIYTTCIMAFATFSYSRPRRLTVLIGVGLAALAAFITVYYHLSQNPVFHQVAYASLTCAVVFRGMYVMEAYLRPALKERSESAAHAEQIMKQMWSMAATGIALFLIGFFIWNMDNIYCGHLRSLRSSVLLPWSVIFEGHGWWHIFTGLGAYYFIIWRVWLTRCLDGSEREFMLHWPSPFTSVPKVVPRPGSTKANGVNGSSKKAL</sequence>
<evidence type="ECO:0000313" key="10">
    <source>
        <dbReference type="Proteomes" id="UP001600888"/>
    </source>
</evidence>
<dbReference type="Proteomes" id="UP001600888">
    <property type="component" value="Unassembled WGS sequence"/>
</dbReference>
<comment type="similarity">
    <text evidence="2">Belongs to the alkaline ceramidase family.</text>
</comment>
<keyword evidence="10" id="KW-1185">Reference proteome</keyword>
<keyword evidence="5 8" id="KW-1133">Transmembrane helix</keyword>
<evidence type="ECO:0008006" key="11">
    <source>
        <dbReference type="Google" id="ProtNLM"/>
    </source>
</evidence>
<evidence type="ECO:0000313" key="9">
    <source>
        <dbReference type="EMBL" id="KAL2290885.1"/>
    </source>
</evidence>
<dbReference type="EMBL" id="JBAWTH010000008">
    <property type="protein sequence ID" value="KAL2290882.1"/>
    <property type="molecule type" value="Genomic_DNA"/>
</dbReference>
<evidence type="ECO:0000256" key="1">
    <source>
        <dbReference type="ARBA" id="ARBA00004141"/>
    </source>
</evidence>
<feature type="transmembrane region" description="Helical" evidence="8">
    <location>
        <begin position="154"/>
        <end position="172"/>
    </location>
</feature>
<reference evidence="9 10" key="1">
    <citation type="submission" date="2024-03" db="EMBL/GenBank/DDBJ databases">
        <title>A high-quality draft genome sequence of Diaporthe vaccinii, a causative agent of upright dieback and viscid rot disease in cranberry plants.</title>
        <authorList>
            <person name="Sarrasin M."/>
            <person name="Lang B.F."/>
            <person name="Burger G."/>
        </authorList>
    </citation>
    <scope>NUCLEOTIDE SEQUENCE [LARGE SCALE GENOMIC DNA]</scope>
    <source>
        <strain evidence="9 10">IS7</strain>
    </source>
</reference>
<gene>
    <name evidence="9" type="ORF">FJTKL_14829</name>
</gene>
<evidence type="ECO:0000256" key="4">
    <source>
        <dbReference type="ARBA" id="ARBA00022801"/>
    </source>
</evidence>
<accession>A0ABR4F850</accession>
<keyword evidence="4" id="KW-0378">Hydrolase</keyword>
<feature type="transmembrane region" description="Helical" evidence="8">
    <location>
        <begin position="84"/>
        <end position="103"/>
    </location>
</feature>
<keyword evidence="6 8" id="KW-0472">Membrane</keyword>
<feature type="transmembrane region" description="Helical" evidence="8">
    <location>
        <begin position="201"/>
        <end position="221"/>
    </location>
</feature>
<dbReference type="EMBL" id="JBAWTH010000008">
    <property type="protein sequence ID" value="KAL2290885.1"/>
    <property type="molecule type" value="Genomic_DNA"/>
</dbReference>
<feature type="compositionally biased region" description="Polar residues" evidence="7">
    <location>
        <begin position="253"/>
        <end position="266"/>
    </location>
</feature>
<evidence type="ECO:0000256" key="3">
    <source>
        <dbReference type="ARBA" id="ARBA00022692"/>
    </source>
</evidence>
<organism evidence="9 10">
    <name type="scientific">Diaporthe vaccinii</name>
    <dbReference type="NCBI Taxonomy" id="105482"/>
    <lineage>
        <taxon>Eukaryota</taxon>
        <taxon>Fungi</taxon>
        <taxon>Dikarya</taxon>
        <taxon>Ascomycota</taxon>
        <taxon>Pezizomycotina</taxon>
        <taxon>Sordariomycetes</taxon>
        <taxon>Sordariomycetidae</taxon>
        <taxon>Diaporthales</taxon>
        <taxon>Diaporthaceae</taxon>
        <taxon>Diaporthe</taxon>
        <taxon>Diaporthe eres species complex</taxon>
    </lineage>
</organism>
<feature type="region of interest" description="Disordered" evidence="7">
    <location>
        <begin position="247"/>
        <end position="266"/>
    </location>
</feature>
<dbReference type="PANTHER" id="PTHR46187">
    <property type="entry name" value="ALKALINE CERAMIDASE 3"/>
    <property type="match status" value="1"/>
</dbReference>
<protein>
    <recommendedName>
        <fullName evidence="11">Alkaline phytoceramidase</fullName>
    </recommendedName>
</protein>
<proteinExistence type="inferred from homology"/>
<evidence type="ECO:0000256" key="7">
    <source>
        <dbReference type="SAM" id="MobiDB-lite"/>
    </source>
</evidence>
<dbReference type="InterPro" id="IPR008901">
    <property type="entry name" value="ACER"/>
</dbReference>
<evidence type="ECO:0000256" key="8">
    <source>
        <dbReference type="SAM" id="Phobius"/>
    </source>
</evidence>
<feature type="transmembrane region" description="Helical" evidence="8">
    <location>
        <begin position="60"/>
        <end position="77"/>
    </location>
</feature>
<feature type="transmembrane region" description="Helical" evidence="8">
    <location>
        <begin position="109"/>
        <end position="133"/>
    </location>
</feature>
<evidence type="ECO:0000256" key="5">
    <source>
        <dbReference type="ARBA" id="ARBA00022989"/>
    </source>
</evidence>
<evidence type="ECO:0000256" key="6">
    <source>
        <dbReference type="ARBA" id="ARBA00023136"/>
    </source>
</evidence>
<comment type="subcellular location">
    <subcellularLocation>
        <location evidence="1">Membrane</location>
        <topology evidence="1">Multi-pass membrane protein</topology>
    </subcellularLocation>
</comment>
<evidence type="ECO:0000256" key="2">
    <source>
        <dbReference type="ARBA" id="ARBA00009780"/>
    </source>
</evidence>
<comment type="caution">
    <text evidence="9">The sequence shown here is derived from an EMBL/GenBank/DDBJ whole genome shotgun (WGS) entry which is preliminary data.</text>
</comment>
<name>A0ABR4F850_9PEZI</name>
<keyword evidence="3 8" id="KW-0812">Transmembrane</keyword>
<dbReference type="Pfam" id="PF05875">
    <property type="entry name" value="Ceramidase"/>
    <property type="match status" value="1"/>
</dbReference>